<dbReference type="InterPro" id="IPR000847">
    <property type="entry name" value="LysR_HTH_N"/>
</dbReference>
<dbReference type="OrthoDB" id="9812435at2"/>
<evidence type="ECO:0000256" key="4">
    <source>
        <dbReference type="ARBA" id="ARBA00023163"/>
    </source>
</evidence>
<evidence type="ECO:0000256" key="3">
    <source>
        <dbReference type="ARBA" id="ARBA00023125"/>
    </source>
</evidence>
<dbReference type="Gene3D" id="1.10.10.10">
    <property type="entry name" value="Winged helix-like DNA-binding domain superfamily/Winged helix DNA-binding domain"/>
    <property type="match status" value="1"/>
</dbReference>
<evidence type="ECO:0000313" key="6">
    <source>
        <dbReference type="EMBL" id="RED53834.1"/>
    </source>
</evidence>
<protein>
    <submittedName>
        <fullName evidence="6">LysR family transcriptional regulator</fullName>
    </submittedName>
</protein>
<dbReference type="GO" id="GO:0003700">
    <property type="term" value="F:DNA-binding transcription factor activity"/>
    <property type="evidence" value="ECO:0007669"/>
    <property type="project" value="InterPro"/>
</dbReference>
<evidence type="ECO:0000259" key="5">
    <source>
        <dbReference type="PROSITE" id="PS50931"/>
    </source>
</evidence>
<dbReference type="FunFam" id="1.10.10.10:FF:000001">
    <property type="entry name" value="LysR family transcriptional regulator"/>
    <property type="match status" value="1"/>
</dbReference>
<dbReference type="InterPro" id="IPR036390">
    <property type="entry name" value="WH_DNA-bd_sf"/>
</dbReference>
<reference evidence="6 7" key="1">
    <citation type="submission" date="2018-07" db="EMBL/GenBank/DDBJ databases">
        <title>Genomic Encyclopedia of Type Strains, Phase III (KMG-III): the genomes of soil and plant-associated and newly described type strains.</title>
        <authorList>
            <person name="Whitman W."/>
        </authorList>
    </citation>
    <scope>NUCLEOTIDE SEQUENCE [LARGE SCALE GENOMIC DNA]</scope>
    <source>
        <strain evidence="6 7">CECT 8488</strain>
    </source>
</reference>
<comment type="similarity">
    <text evidence="1">Belongs to the LysR transcriptional regulatory family.</text>
</comment>
<dbReference type="AlphaFoldDB" id="A0A3D9HWE5"/>
<dbReference type="SUPFAM" id="SSF53850">
    <property type="entry name" value="Periplasmic binding protein-like II"/>
    <property type="match status" value="1"/>
</dbReference>
<sequence length="305" mass="34239">MHDVNDMAVFVRVAELGSLSGAGHDLRLSPAVVSNRIAKLEDRLGVRLLNRTTRKVQMTEEGQVYFDHCVHILQQIEEVESTLSEKKQAPKGVLKVTMPTSFGKMHVSPIIPDFMENYPDVEVRLQLTERMVSLVEEGMDIGIRVGKLDNSSMIARTLAPDTRYICGAPDYLKKHGIPKTPADLADHNCLLLRFPGSRQFKWTFLENGEAVQYSVAGNMDSNNSEVLLQWALAGQGLVMKSTWETSEHLQSGALVPVLTDYMPQDLSVSAIYPHSRYLPPKVRVFIDFLAERFGPRPYWDANLSL</sequence>
<dbReference type="InterPro" id="IPR005119">
    <property type="entry name" value="LysR_subst-bd"/>
</dbReference>
<dbReference type="InterPro" id="IPR036388">
    <property type="entry name" value="WH-like_DNA-bd_sf"/>
</dbReference>
<accession>A0A3D9HWE5</accession>
<keyword evidence="7" id="KW-1185">Reference proteome</keyword>
<keyword evidence="2" id="KW-0805">Transcription regulation</keyword>
<dbReference type="PANTHER" id="PTHR30537:SF5">
    <property type="entry name" value="HTH-TYPE TRANSCRIPTIONAL ACTIVATOR TTDR-RELATED"/>
    <property type="match status" value="1"/>
</dbReference>
<dbReference type="PROSITE" id="PS50931">
    <property type="entry name" value="HTH_LYSR"/>
    <property type="match status" value="1"/>
</dbReference>
<comment type="caution">
    <text evidence="6">The sequence shown here is derived from an EMBL/GenBank/DDBJ whole genome shotgun (WGS) entry which is preliminary data.</text>
</comment>
<dbReference type="GO" id="GO:0006351">
    <property type="term" value="P:DNA-templated transcription"/>
    <property type="evidence" value="ECO:0007669"/>
    <property type="project" value="TreeGrafter"/>
</dbReference>
<dbReference type="Pfam" id="PF00126">
    <property type="entry name" value="HTH_1"/>
    <property type="match status" value="1"/>
</dbReference>
<dbReference type="Gene3D" id="3.40.190.290">
    <property type="match status" value="1"/>
</dbReference>
<keyword evidence="4" id="KW-0804">Transcription</keyword>
<organism evidence="6 7">
    <name type="scientific">Aestuariispira insulae</name>
    <dbReference type="NCBI Taxonomy" id="1461337"/>
    <lineage>
        <taxon>Bacteria</taxon>
        <taxon>Pseudomonadati</taxon>
        <taxon>Pseudomonadota</taxon>
        <taxon>Alphaproteobacteria</taxon>
        <taxon>Rhodospirillales</taxon>
        <taxon>Kiloniellaceae</taxon>
        <taxon>Aestuariispira</taxon>
    </lineage>
</organism>
<dbReference type="FunFam" id="3.40.190.290:FF:000001">
    <property type="entry name" value="Transcriptional regulator, LysR family"/>
    <property type="match status" value="1"/>
</dbReference>
<dbReference type="EMBL" id="QRDW01000001">
    <property type="protein sequence ID" value="RED53834.1"/>
    <property type="molecule type" value="Genomic_DNA"/>
</dbReference>
<dbReference type="SUPFAM" id="SSF46785">
    <property type="entry name" value="Winged helix' DNA-binding domain"/>
    <property type="match status" value="1"/>
</dbReference>
<name>A0A3D9HWE5_9PROT</name>
<evidence type="ECO:0000313" key="7">
    <source>
        <dbReference type="Proteomes" id="UP000256845"/>
    </source>
</evidence>
<dbReference type="CDD" id="cd08422">
    <property type="entry name" value="PBP2_CrgA_like"/>
    <property type="match status" value="1"/>
</dbReference>
<proteinExistence type="inferred from homology"/>
<dbReference type="GO" id="GO:0043565">
    <property type="term" value="F:sequence-specific DNA binding"/>
    <property type="evidence" value="ECO:0007669"/>
    <property type="project" value="TreeGrafter"/>
</dbReference>
<evidence type="ECO:0000256" key="1">
    <source>
        <dbReference type="ARBA" id="ARBA00009437"/>
    </source>
</evidence>
<gene>
    <name evidence="6" type="ORF">DFP90_101633</name>
</gene>
<dbReference type="PANTHER" id="PTHR30537">
    <property type="entry name" value="HTH-TYPE TRANSCRIPTIONAL REGULATOR"/>
    <property type="match status" value="1"/>
</dbReference>
<dbReference type="Pfam" id="PF03466">
    <property type="entry name" value="LysR_substrate"/>
    <property type="match status" value="1"/>
</dbReference>
<feature type="domain" description="HTH lysR-type" evidence="5">
    <location>
        <begin position="1"/>
        <end position="59"/>
    </location>
</feature>
<dbReference type="InterPro" id="IPR058163">
    <property type="entry name" value="LysR-type_TF_proteobact-type"/>
</dbReference>
<keyword evidence="3" id="KW-0238">DNA-binding</keyword>
<dbReference type="RefSeq" id="WP_115934939.1">
    <property type="nucleotide sequence ID" value="NZ_QRDW01000001.1"/>
</dbReference>
<evidence type="ECO:0000256" key="2">
    <source>
        <dbReference type="ARBA" id="ARBA00023015"/>
    </source>
</evidence>
<dbReference type="Proteomes" id="UP000256845">
    <property type="component" value="Unassembled WGS sequence"/>
</dbReference>